<comment type="caution">
    <text evidence="1">The sequence shown here is derived from an EMBL/GenBank/DDBJ whole genome shotgun (WGS) entry which is preliminary data.</text>
</comment>
<protein>
    <submittedName>
        <fullName evidence="1">Uncharacterized protein</fullName>
    </submittedName>
</protein>
<dbReference type="Proteomes" id="UP001432322">
    <property type="component" value="Unassembled WGS sequence"/>
</dbReference>
<accession>A0AAV5UT69</accession>
<reference evidence="1" key="1">
    <citation type="submission" date="2023-10" db="EMBL/GenBank/DDBJ databases">
        <title>Genome assembly of Pristionchus species.</title>
        <authorList>
            <person name="Yoshida K."/>
            <person name="Sommer R.J."/>
        </authorList>
    </citation>
    <scope>NUCLEOTIDE SEQUENCE</scope>
    <source>
        <strain evidence="1">RS5133</strain>
    </source>
</reference>
<evidence type="ECO:0000313" key="2">
    <source>
        <dbReference type="EMBL" id="GMT17133.1"/>
    </source>
</evidence>
<name>A0AAV5UT69_9BILA</name>
<evidence type="ECO:0000313" key="1">
    <source>
        <dbReference type="EMBL" id="GMT09782.1"/>
    </source>
</evidence>
<dbReference type="AlphaFoldDB" id="A0AAV5UT69"/>
<gene>
    <name evidence="1" type="ORF">PFISCL1PPCAC_1079</name>
    <name evidence="2" type="ORF">PFISCL1PPCAC_8430</name>
</gene>
<organism evidence="1 3">
    <name type="scientific">Pristionchus fissidentatus</name>
    <dbReference type="NCBI Taxonomy" id="1538716"/>
    <lineage>
        <taxon>Eukaryota</taxon>
        <taxon>Metazoa</taxon>
        <taxon>Ecdysozoa</taxon>
        <taxon>Nematoda</taxon>
        <taxon>Chromadorea</taxon>
        <taxon>Rhabditida</taxon>
        <taxon>Rhabditina</taxon>
        <taxon>Diplogasteromorpha</taxon>
        <taxon>Diplogasteroidea</taxon>
        <taxon>Neodiplogasteridae</taxon>
        <taxon>Pristionchus</taxon>
    </lineage>
</organism>
<feature type="non-terminal residue" evidence="1">
    <location>
        <position position="1"/>
    </location>
</feature>
<evidence type="ECO:0000313" key="3">
    <source>
        <dbReference type="Proteomes" id="UP001432322"/>
    </source>
</evidence>
<dbReference type="EMBL" id="BTSY01000003">
    <property type="protein sequence ID" value="GMT17133.1"/>
    <property type="molecule type" value="Genomic_DNA"/>
</dbReference>
<sequence length="71" mass="8049">IYEYCPGDDLRSFLLAVRLSLPHRSQLARSSSTTITPANHRSLLPSNCLHSITSDEFSHFFFDFHQIAALV</sequence>
<keyword evidence="3" id="KW-1185">Reference proteome</keyword>
<feature type="non-terminal residue" evidence="1">
    <location>
        <position position="71"/>
    </location>
</feature>
<dbReference type="EMBL" id="BTSY01000001">
    <property type="protein sequence ID" value="GMT09782.1"/>
    <property type="molecule type" value="Genomic_DNA"/>
</dbReference>
<proteinExistence type="predicted"/>